<proteinExistence type="predicted"/>
<reference evidence="1" key="1">
    <citation type="journal article" date="2012" name="Nature">
        <title>The tomato genome sequence provides insights into fleshy fruit evolution.</title>
        <authorList>
            <consortium name="Tomato Genome Consortium"/>
        </authorList>
    </citation>
    <scope>NUCLEOTIDE SEQUENCE [LARGE SCALE GENOMIC DNA]</scope>
    <source>
        <strain evidence="1">cv. Heinz 1706</strain>
    </source>
</reference>
<reference evidence="1" key="2">
    <citation type="submission" date="2019-01" db="UniProtKB">
        <authorList>
            <consortium name="EnsemblPlants"/>
        </authorList>
    </citation>
    <scope>IDENTIFICATION</scope>
    <source>
        <strain evidence="1">cv. Heinz 1706</strain>
    </source>
</reference>
<evidence type="ECO:0000313" key="2">
    <source>
        <dbReference type="Proteomes" id="UP000004994"/>
    </source>
</evidence>
<dbReference type="Gramene" id="Solyc09g065305.1.1">
    <property type="protein sequence ID" value="Solyc09g065305.1.1"/>
    <property type="gene ID" value="Solyc09g065305.1"/>
</dbReference>
<protein>
    <submittedName>
        <fullName evidence="1">Uncharacterized protein</fullName>
    </submittedName>
</protein>
<dbReference type="AlphaFoldDB" id="A0A3Q7I443"/>
<sequence>MYHHAAIVVVTTAVATAECRISQLKLIITVPLTHVQLRINLAGKTSLYKWGSQQRLKLVQMILS</sequence>
<accession>A0A3Q7I443</accession>
<dbReference type="EnsemblPlants" id="Solyc09g065305.1.1">
    <property type="protein sequence ID" value="Solyc09g065305.1.1"/>
    <property type="gene ID" value="Solyc09g065305.1"/>
</dbReference>
<keyword evidence="2" id="KW-1185">Reference proteome</keyword>
<organism evidence="1">
    <name type="scientific">Solanum lycopersicum</name>
    <name type="common">Tomato</name>
    <name type="synonym">Lycopersicon esculentum</name>
    <dbReference type="NCBI Taxonomy" id="4081"/>
    <lineage>
        <taxon>Eukaryota</taxon>
        <taxon>Viridiplantae</taxon>
        <taxon>Streptophyta</taxon>
        <taxon>Embryophyta</taxon>
        <taxon>Tracheophyta</taxon>
        <taxon>Spermatophyta</taxon>
        <taxon>Magnoliopsida</taxon>
        <taxon>eudicotyledons</taxon>
        <taxon>Gunneridae</taxon>
        <taxon>Pentapetalae</taxon>
        <taxon>asterids</taxon>
        <taxon>lamiids</taxon>
        <taxon>Solanales</taxon>
        <taxon>Solanaceae</taxon>
        <taxon>Solanoideae</taxon>
        <taxon>Solaneae</taxon>
        <taxon>Solanum</taxon>
        <taxon>Solanum subgen. Lycopersicon</taxon>
    </lineage>
</organism>
<dbReference type="InParanoid" id="A0A3Q7I443"/>
<name>A0A3Q7I443_SOLLC</name>
<dbReference type="Proteomes" id="UP000004994">
    <property type="component" value="Chromosome 9"/>
</dbReference>
<evidence type="ECO:0000313" key="1">
    <source>
        <dbReference type="EnsemblPlants" id="Solyc09g065305.1.1"/>
    </source>
</evidence>